<dbReference type="EMBL" id="JBBWWR010000009">
    <property type="protein sequence ID" value="KAK8961499.1"/>
    <property type="molecule type" value="Genomic_DNA"/>
</dbReference>
<evidence type="ECO:0000313" key="1">
    <source>
        <dbReference type="EMBL" id="KAK8961499.1"/>
    </source>
</evidence>
<keyword evidence="2" id="KW-1185">Reference proteome</keyword>
<proteinExistence type="predicted"/>
<dbReference type="Proteomes" id="UP001412067">
    <property type="component" value="Unassembled WGS sequence"/>
</dbReference>
<protein>
    <submittedName>
        <fullName evidence="1">Uncharacterized protein</fullName>
    </submittedName>
</protein>
<evidence type="ECO:0000313" key="2">
    <source>
        <dbReference type="Proteomes" id="UP001412067"/>
    </source>
</evidence>
<accession>A0ABR2MBA6</accession>
<sequence length="118" mass="12661">MIHSVCAGKLAAELLSGGDHVGERGIDLWVLAVLSPQSGLIQRMLASSTASILRARSAISRRKESGRVDVVDPGADARAVLDSLANTERVSLVRELDPIVITSASMSMMEWMMSLKLE</sequence>
<organism evidence="1 2">
    <name type="scientific">Platanthera guangdongensis</name>
    <dbReference type="NCBI Taxonomy" id="2320717"/>
    <lineage>
        <taxon>Eukaryota</taxon>
        <taxon>Viridiplantae</taxon>
        <taxon>Streptophyta</taxon>
        <taxon>Embryophyta</taxon>
        <taxon>Tracheophyta</taxon>
        <taxon>Spermatophyta</taxon>
        <taxon>Magnoliopsida</taxon>
        <taxon>Liliopsida</taxon>
        <taxon>Asparagales</taxon>
        <taxon>Orchidaceae</taxon>
        <taxon>Orchidoideae</taxon>
        <taxon>Orchideae</taxon>
        <taxon>Orchidinae</taxon>
        <taxon>Platanthera</taxon>
    </lineage>
</organism>
<reference evidence="1 2" key="1">
    <citation type="journal article" date="2022" name="Nat. Plants">
        <title>Genomes of leafy and leafless Platanthera orchids illuminate the evolution of mycoheterotrophy.</title>
        <authorList>
            <person name="Li M.H."/>
            <person name="Liu K.W."/>
            <person name="Li Z."/>
            <person name="Lu H.C."/>
            <person name="Ye Q.L."/>
            <person name="Zhang D."/>
            <person name="Wang J.Y."/>
            <person name="Li Y.F."/>
            <person name="Zhong Z.M."/>
            <person name="Liu X."/>
            <person name="Yu X."/>
            <person name="Liu D.K."/>
            <person name="Tu X.D."/>
            <person name="Liu B."/>
            <person name="Hao Y."/>
            <person name="Liao X.Y."/>
            <person name="Jiang Y.T."/>
            <person name="Sun W.H."/>
            <person name="Chen J."/>
            <person name="Chen Y.Q."/>
            <person name="Ai Y."/>
            <person name="Zhai J.W."/>
            <person name="Wu S.S."/>
            <person name="Zhou Z."/>
            <person name="Hsiao Y.Y."/>
            <person name="Wu W.L."/>
            <person name="Chen Y.Y."/>
            <person name="Lin Y.F."/>
            <person name="Hsu J.L."/>
            <person name="Li C.Y."/>
            <person name="Wang Z.W."/>
            <person name="Zhao X."/>
            <person name="Zhong W.Y."/>
            <person name="Ma X.K."/>
            <person name="Ma L."/>
            <person name="Huang J."/>
            <person name="Chen G.Z."/>
            <person name="Huang M.Z."/>
            <person name="Huang L."/>
            <person name="Peng D.H."/>
            <person name="Luo Y.B."/>
            <person name="Zou S.Q."/>
            <person name="Chen S.P."/>
            <person name="Lan S."/>
            <person name="Tsai W.C."/>
            <person name="Van de Peer Y."/>
            <person name="Liu Z.J."/>
        </authorList>
    </citation>
    <scope>NUCLEOTIDE SEQUENCE [LARGE SCALE GENOMIC DNA]</scope>
    <source>
        <strain evidence="1">Lor288</strain>
    </source>
</reference>
<comment type="caution">
    <text evidence="1">The sequence shown here is derived from an EMBL/GenBank/DDBJ whole genome shotgun (WGS) entry which is preliminary data.</text>
</comment>
<name>A0ABR2MBA6_9ASPA</name>
<gene>
    <name evidence="1" type="ORF">KSP40_PGU022022</name>
</gene>